<gene>
    <name evidence="2" type="ORF">A0H81_07273</name>
</gene>
<organism evidence="2 3">
    <name type="scientific">Grifola frondosa</name>
    <name type="common">Maitake</name>
    <name type="synonym">Polyporus frondosus</name>
    <dbReference type="NCBI Taxonomy" id="5627"/>
    <lineage>
        <taxon>Eukaryota</taxon>
        <taxon>Fungi</taxon>
        <taxon>Dikarya</taxon>
        <taxon>Basidiomycota</taxon>
        <taxon>Agaricomycotina</taxon>
        <taxon>Agaricomycetes</taxon>
        <taxon>Polyporales</taxon>
        <taxon>Grifolaceae</taxon>
        <taxon>Grifola</taxon>
    </lineage>
</organism>
<dbReference type="EMBL" id="LUGG01000007">
    <property type="protein sequence ID" value="OBZ73415.1"/>
    <property type="molecule type" value="Genomic_DNA"/>
</dbReference>
<dbReference type="AlphaFoldDB" id="A0A1C7M906"/>
<keyword evidence="3" id="KW-1185">Reference proteome</keyword>
<sequence length="95" mass="10628">MSHYSLPLPKTLLHECPALLLTKLYANTLVTNFNNRAFLKRGTMVVTSSTSGRGPLAAGFRKWRTRTPREGPSRREPSGVQHARHSLAGCRAWKI</sequence>
<proteinExistence type="predicted"/>
<comment type="caution">
    <text evidence="2">The sequence shown here is derived from an EMBL/GenBank/DDBJ whole genome shotgun (WGS) entry which is preliminary data.</text>
</comment>
<accession>A0A1C7M906</accession>
<protein>
    <submittedName>
        <fullName evidence="2">Uncharacterized protein</fullName>
    </submittedName>
</protein>
<reference evidence="2 3" key="1">
    <citation type="submission" date="2016-03" db="EMBL/GenBank/DDBJ databases">
        <title>Whole genome sequencing of Grifola frondosa 9006-11.</title>
        <authorList>
            <person name="Min B."/>
            <person name="Park H."/>
            <person name="Kim J.-G."/>
            <person name="Cho H."/>
            <person name="Oh Y.-L."/>
            <person name="Kong W.-S."/>
            <person name="Choi I.-G."/>
        </authorList>
    </citation>
    <scope>NUCLEOTIDE SEQUENCE [LARGE SCALE GENOMIC DNA]</scope>
    <source>
        <strain evidence="2 3">9006-11</strain>
    </source>
</reference>
<evidence type="ECO:0000313" key="2">
    <source>
        <dbReference type="EMBL" id="OBZ73415.1"/>
    </source>
</evidence>
<evidence type="ECO:0000313" key="3">
    <source>
        <dbReference type="Proteomes" id="UP000092993"/>
    </source>
</evidence>
<dbReference type="Proteomes" id="UP000092993">
    <property type="component" value="Unassembled WGS sequence"/>
</dbReference>
<feature type="region of interest" description="Disordered" evidence="1">
    <location>
        <begin position="48"/>
        <end position="95"/>
    </location>
</feature>
<name>A0A1C7M906_GRIFR</name>
<feature type="compositionally biased region" description="Basic and acidic residues" evidence="1">
    <location>
        <begin position="67"/>
        <end position="77"/>
    </location>
</feature>
<dbReference type="OrthoDB" id="2757853at2759"/>
<evidence type="ECO:0000256" key="1">
    <source>
        <dbReference type="SAM" id="MobiDB-lite"/>
    </source>
</evidence>